<dbReference type="SUPFAM" id="SSF51735">
    <property type="entry name" value="NAD(P)-binding Rossmann-fold domains"/>
    <property type="match status" value="1"/>
</dbReference>
<evidence type="ECO:0000313" key="3">
    <source>
        <dbReference type="Proteomes" id="UP000510886"/>
    </source>
</evidence>
<dbReference type="PANTHER" id="PTHR42879">
    <property type="entry name" value="3-OXOACYL-(ACYL-CARRIER-PROTEIN) REDUCTASE"/>
    <property type="match status" value="1"/>
</dbReference>
<comment type="similarity">
    <text evidence="1">Belongs to the short-chain dehydrogenases/reductases (SDR) family.</text>
</comment>
<dbReference type="Pfam" id="PF00106">
    <property type="entry name" value="adh_short"/>
    <property type="match status" value="1"/>
</dbReference>
<dbReference type="InterPro" id="IPR050259">
    <property type="entry name" value="SDR"/>
</dbReference>
<dbReference type="PRINTS" id="PR00081">
    <property type="entry name" value="GDHRDH"/>
</dbReference>
<dbReference type="KEGG" id="lsw:GTO87_06320"/>
<dbReference type="Proteomes" id="UP000510886">
    <property type="component" value="Chromosome"/>
</dbReference>
<reference evidence="2 3" key="1">
    <citation type="submission" date="2020-01" db="EMBL/GenBank/DDBJ databases">
        <title>Complete and circular genome sequences of six lactobacillus isolates from horses.</title>
        <authorList>
            <person name="Hassan H.M."/>
        </authorList>
    </citation>
    <scope>NUCLEOTIDE SEQUENCE [LARGE SCALE GENOMIC DNA]</scope>
    <source>
        <strain evidence="2 3">1A</strain>
    </source>
</reference>
<dbReference type="RefSeq" id="WP_180848521.1">
    <property type="nucleotide sequence ID" value="NZ_CP047418.1"/>
</dbReference>
<dbReference type="InterPro" id="IPR036291">
    <property type="entry name" value="NAD(P)-bd_dom_sf"/>
</dbReference>
<dbReference type="AlphaFoldDB" id="A0A7H9EL12"/>
<evidence type="ECO:0000256" key="1">
    <source>
        <dbReference type="ARBA" id="ARBA00006484"/>
    </source>
</evidence>
<dbReference type="EMBL" id="CP047418">
    <property type="protein sequence ID" value="QLL78251.1"/>
    <property type="molecule type" value="Genomic_DNA"/>
</dbReference>
<sequence length="242" mass="26418">MTKWALIIGASGGIGQQIATTLAADGWSLYLHYHQHEETIQQMVDYFNHQYAGQEFIPVQYDLTDEENLSALTSNIFALDALVFAQGTTHYSLFKDLPLVKLQTMLQMQVVTPLRLVQEFEDKLARSSHGRIVFLGSVYGGAGSPMEVGYSTVKGTLSAFARAYAQEIASTGITVNVVAPGAVATPMNDIFTGAEKAAVTEEIPAGRFADPNEISYWVKVLLDPAAQYLTGETIYVTGGWLR</sequence>
<dbReference type="InterPro" id="IPR002347">
    <property type="entry name" value="SDR_fam"/>
</dbReference>
<dbReference type="NCBIfam" id="NF047420">
    <property type="entry name" value="EF_P_mod_YmfI"/>
    <property type="match status" value="1"/>
</dbReference>
<organism evidence="2 3">
    <name type="scientific">Ligilactobacillus saerimneri</name>
    <dbReference type="NCBI Taxonomy" id="228229"/>
    <lineage>
        <taxon>Bacteria</taxon>
        <taxon>Bacillati</taxon>
        <taxon>Bacillota</taxon>
        <taxon>Bacilli</taxon>
        <taxon>Lactobacillales</taxon>
        <taxon>Lactobacillaceae</taxon>
        <taxon>Ligilactobacillus</taxon>
    </lineage>
</organism>
<dbReference type="PANTHER" id="PTHR42879:SF2">
    <property type="entry name" value="3-OXOACYL-[ACYL-CARRIER-PROTEIN] REDUCTASE FABG"/>
    <property type="match status" value="1"/>
</dbReference>
<protein>
    <submittedName>
        <fullName evidence="2">SDR family oxidoreductase</fullName>
    </submittedName>
</protein>
<gene>
    <name evidence="2" type="ORF">GTO87_06320</name>
</gene>
<name>A0A7H9EL12_9LACO</name>
<dbReference type="Gene3D" id="3.40.50.720">
    <property type="entry name" value="NAD(P)-binding Rossmann-like Domain"/>
    <property type="match status" value="1"/>
</dbReference>
<dbReference type="CDD" id="cd05233">
    <property type="entry name" value="SDR_c"/>
    <property type="match status" value="1"/>
</dbReference>
<proteinExistence type="inferred from homology"/>
<evidence type="ECO:0000313" key="2">
    <source>
        <dbReference type="EMBL" id="QLL78251.1"/>
    </source>
</evidence>
<accession>A0A7H9EL12</accession>